<feature type="compositionally biased region" description="Basic and acidic residues" evidence="13">
    <location>
        <begin position="456"/>
        <end position="466"/>
    </location>
</feature>
<keyword evidence="8 12" id="KW-1133">Transmembrane helix</keyword>
<feature type="compositionally biased region" description="Basic and acidic residues" evidence="13">
    <location>
        <begin position="252"/>
        <end position="275"/>
    </location>
</feature>
<evidence type="ECO:0000256" key="6">
    <source>
        <dbReference type="ARBA" id="ARBA00022692"/>
    </source>
</evidence>
<evidence type="ECO:0000256" key="9">
    <source>
        <dbReference type="ARBA" id="ARBA00023136"/>
    </source>
</evidence>
<dbReference type="Pfam" id="PF03901">
    <property type="entry name" value="Glyco_transf_22"/>
    <property type="match status" value="1"/>
</dbReference>
<dbReference type="EMBL" id="JARBHB010000010">
    <property type="protein sequence ID" value="KAJ8873905.1"/>
    <property type="molecule type" value="Genomic_DNA"/>
</dbReference>
<dbReference type="PANTHER" id="PTHR22760:SF1">
    <property type="entry name" value="DOL-P-MAN:MAN(7)GLCNAC(2)-PP-DOL ALPHA-1,6-MANNOSYLTRANSFERASE"/>
    <property type="match status" value="1"/>
</dbReference>
<feature type="transmembrane region" description="Helical" evidence="12">
    <location>
        <begin position="108"/>
        <end position="128"/>
    </location>
</feature>
<dbReference type="PANTHER" id="PTHR22760">
    <property type="entry name" value="GLYCOSYLTRANSFERASE"/>
    <property type="match status" value="1"/>
</dbReference>
<reference evidence="14 15" key="1">
    <citation type="submission" date="2023-02" db="EMBL/GenBank/DDBJ databases">
        <title>LHISI_Scaffold_Assembly.</title>
        <authorList>
            <person name="Stuart O.P."/>
            <person name="Cleave R."/>
            <person name="Magrath M.J.L."/>
            <person name="Mikheyev A.S."/>
        </authorList>
    </citation>
    <scope>NUCLEOTIDE SEQUENCE [LARGE SCALE GENOMIC DNA]</scope>
    <source>
        <strain evidence="14">Daus_M_001</strain>
        <tissue evidence="14">Leg muscle</tissue>
    </source>
</reference>
<dbReference type="Proteomes" id="UP001159363">
    <property type="component" value="Chromosome 9"/>
</dbReference>
<dbReference type="InterPro" id="IPR005599">
    <property type="entry name" value="GPI_mannosylTrfase"/>
</dbReference>
<protein>
    <recommendedName>
        <fullName evidence="12">Mannosyltransferase</fullName>
        <ecNumber evidence="12">2.4.1.-</ecNumber>
    </recommendedName>
</protein>
<comment type="catalytic activity">
    <reaction evidence="11">
        <text>an alpha-D-Man-(1-&gt;2)-alpha-D-Man-(1-&gt;2)-alpha-D-Man-(1-&gt;3)-[alpha-D-Man-(1-&gt;2)-alpha-D-Man-(1-&gt;3)-alpha-D-Man-(1-&gt;6)]-beta-D-Man-(1-&gt;4)-beta-D-GlcNAc-(1-&gt;4)-alpha-D-GlcNAc-diphospho-di-trans,poly-cis-dolichol + a di-trans,poly-cis-dolichyl beta-D-mannosyl phosphate = an alpha-D-Man-(1-&gt;2)-alpha-D-Man-(1-&gt;2)-alpha-D-Man-(1-&gt;3)-[alpha-D-Man-(1-&gt;2)-alpha-D-Man-(1-&gt;3)-[alpha-D-Man-(1-&gt;6)]-alpha-D-Man-(1-&gt;6)]-beta-D-Man-(1-&gt;4)-beta-D-GlcNAc-(1-&gt;4)-alpha-D-GlcNAc-diphospho-di-trans,poly-cis-dolichol + a di-trans,poly-cis-dolichyl phosphate + H(+)</text>
        <dbReference type="Rhea" id="RHEA:29535"/>
        <dbReference type="Rhea" id="RHEA-COMP:19498"/>
        <dbReference type="Rhea" id="RHEA-COMP:19501"/>
        <dbReference type="Rhea" id="RHEA-COMP:19518"/>
        <dbReference type="Rhea" id="RHEA-COMP:19519"/>
        <dbReference type="ChEBI" id="CHEBI:15378"/>
        <dbReference type="ChEBI" id="CHEBI:57683"/>
        <dbReference type="ChEBI" id="CHEBI:58211"/>
        <dbReference type="ChEBI" id="CHEBI:132517"/>
        <dbReference type="ChEBI" id="CHEBI:132519"/>
        <dbReference type="EC" id="2.4.1.260"/>
    </reaction>
    <physiologicalReaction direction="left-to-right" evidence="11">
        <dbReference type="Rhea" id="RHEA:29536"/>
    </physiologicalReaction>
</comment>
<evidence type="ECO:0000256" key="13">
    <source>
        <dbReference type="SAM" id="MobiDB-lite"/>
    </source>
</evidence>
<sequence>MCRLIKLAVPAGLLSLAITVAVDSVLWDRVLWPEGEVLFFNTVLNRSSEWGTSPFLWYFYSAIPRGMACSVVLVPVGIYYDIRVRKLVFPALLFVFLFSFLPHKELRFIIYVFPLLNVAVASACHRIFQNRGKSSFHSLLALGVCCHLVLNATFSMFLLCIAGVNYPGGTAIAQLHRLARNEAFVNVHIDVLPAQTGVSRFAEINLNWRYMIGLSGDEEGELSEEINVNEDEEGELSEEVDREDDGELSEETDAHGELSEEIDAHDIEENEGKEKSYKHKEVLEDLEGSIVTESHKNTAPQKIKDNIRTIIKNFKQNDDEKVDSLLDENKVPGLIIKGHSTDQGARIGKPMHKHKTRENIKKLIEQHRNKPHDELQETIEKPVPDNQSLQDHKSDVVHKIPENYDKGLKMEKVANKKQNLSTSKKEKILGKTKEKPAGRMTDVKFSIPVSEVGNEVENKTDSRVDFENSNVLHSENKGSKPKKLFSKTMPQAASGQPTEVLQTEDSLRVLEMKGIKTESISQNIPTKNKFIELETEDTHIPETLKPGNLVKKTLTKKKQTISVDEHRESTPQLVTLSDTVVQTSKTAENEAHRNQTVNEDMSVVEVNSLNVKESRTEELDTKSLREKTGIRSTSSGATEDHKKIASDEFKFESRDGVIAKEPIFTGSTVQVTHAKLVNTTPKVSIGEQLIQDEPDDTELNPA</sequence>
<dbReference type="EC" id="2.4.1.-" evidence="12"/>
<evidence type="ECO:0000256" key="1">
    <source>
        <dbReference type="ARBA" id="ARBA00004477"/>
    </source>
</evidence>
<evidence type="ECO:0000256" key="4">
    <source>
        <dbReference type="ARBA" id="ARBA00022676"/>
    </source>
</evidence>
<keyword evidence="15" id="KW-1185">Reference proteome</keyword>
<keyword evidence="9 12" id="KW-0472">Membrane</keyword>
<organism evidence="14 15">
    <name type="scientific">Dryococelus australis</name>
    <dbReference type="NCBI Taxonomy" id="614101"/>
    <lineage>
        <taxon>Eukaryota</taxon>
        <taxon>Metazoa</taxon>
        <taxon>Ecdysozoa</taxon>
        <taxon>Arthropoda</taxon>
        <taxon>Hexapoda</taxon>
        <taxon>Insecta</taxon>
        <taxon>Pterygota</taxon>
        <taxon>Neoptera</taxon>
        <taxon>Polyneoptera</taxon>
        <taxon>Phasmatodea</taxon>
        <taxon>Verophasmatodea</taxon>
        <taxon>Anareolatae</taxon>
        <taxon>Phasmatidae</taxon>
        <taxon>Eurycanthinae</taxon>
        <taxon>Dryococelus</taxon>
    </lineage>
</organism>
<feature type="transmembrane region" description="Helical" evidence="12">
    <location>
        <begin position="87"/>
        <end position="102"/>
    </location>
</feature>
<evidence type="ECO:0000256" key="10">
    <source>
        <dbReference type="ARBA" id="ARBA00044721"/>
    </source>
</evidence>
<comment type="pathway">
    <text evidence="2">Protein modification; protein glycosylation.</text>
</comment>
<proteinExistence type="inferred from homology"/>
<evidence type="ECO:0000256" key="2">
    <source>
        <dbReference type="ARBA" id="ARBA00004922"/>
    </source>
</evidence>
<evidence type="ECO:0000256" key="12">
    <source>
        <dbReference type="RuleBase" id="RU363075"/>
    </source>
</evidence>
<feature type="transmembrane region" description="Helical" evidence="12">
    <location>
        <begin position="140"/>
        <end position="164"/>
    </location>
</feature>
<evidence type="ECO:0000256" key="3">
    <source>
        <dbReference type="ARBA" id="ARBA00007063"/>
    </source>
</evidence>
<keyword evidence="7 12" id="KW-0256">Endoplasmic reticulum</keyword>
<comment type="similarity">
    <text evidence="3 12">Belongs to the glycosyltransferase 22 family.</text>
</comment>
<comment type="caution">
    <text evidence="14">The sequence shown here is derived from an EMBL/GenBank/DDBJ whole genome shotgun (WGS) entry which is preliminary data.</text>
</comment>
<feature type="compositionally biased region" description="Acidic residues" evidence="13">
    <location>
        <begin position="227"/>
        <end position="251"/>
    </location>
</feature>
<comment type="caution">
    <text evidence="12">Lacks conserved residue(s) required for the propagation of feature annotation.</text>
</comment>
<feature type="compositionally biased region" description="Polar residues" evidence="13">
    <location>
        <begin position="488"/>
        <end position="500"/>
    </location>
</feature>
<gene>
    <name evidence="14" type="ORF">PR048_024741</name>
</gene>
<evidence type="ECO:0000313" key="14">
    <source>
        <dbReference type="EMBL" id="KAJ8873905.1"/>
    </source>
</evidence>
<evidence type="ECO:0000256" key="11">
    <source>
        <dbReference type="ARBA" id="ARBA00048899"/>
    </source>
</evidence>
<comment type="function">
    <text evidence="10">Mannosyltransferase that operates in the biosynthetic pathway of dolichol-linked oligosaccharides, the glycan precursors employed in protein asparagine (N)-glycosylation. The assembly of dolichol-linked oligosaccharides begins on the cytosolic side of the endoplasmic reticulum membrane and finishes in its lumen. The sequential addition of sugars to dolichol pyrophosphate produces dolichol-linked oligosaccharides containing fourteen sugars, including two GlcNAcs, nine mannoses and three glucoses. Once assembled, the oligosaccharide is transferred from the lipid to nascent proteins by oligosaccharyltransferases. In the lumen of the endoplasmic reticulum, adds the eighth mannose residue in an alpha-1,6 linkage onto Man(7)GlcNAc(2)-PP-dolichol to produce Man(8)GlcNAc(2)-PP-dolichol.</text>
</comment>
<feature type="region of interest" description="Disordered" evidence="13">
    <location>
        <begin position="227"/>
        <end position="275"/>
    </location>
</feature>
<keyword evidence="5" id="KW-0808">Transferase</keyword>
<keyword evidence="6 12" id="KW-0812">Transmembrane</keyword>
<comment type="subcellular location">
    <subcellularLocation>
        <location evidence="1 12">Endoplasmic reticulum membrane</location>
        <topology evidence="1 12">Multi-pass membrane protein</topology>
    </subcellularLocation>
</comment>
<keyword evidence="4 12" id="KW-0328">Glycosyltransferase</keyword>
<evidence type="ECO:0000256" key="8">
    <source>
        <dbReference type="ARBA" id="ARBA00022989"/>
    </source>
</evidence>
<name>A0ABQ9GPE4_9NEOP</name>
<feature type="transmembrane region" description="Helical" evidence="12">
    <location>
        <begin position="55"/>
        <end position="80"/>
    </location>
</feature>
<evidence type="ECO:0000256" key="5">
    <source>
        <dbReference type="ARBA" id="ARBA00022679"/>
    </source>
</evidence>
<feature type="region of interest" description="Disordered" evidence="13">
    <location>
        <begin position="452"/>
        <end position="500"/>
    </location>
</feature>
<evidence type="ECO:0000313" key="15">
    <source>
        <dbReference type="Proteomes" id="UP001159363"/>
    </source>
</evidence>
<evidence type="ECO:0000256" key="7">
    <source>
        <dbReference type="ARBA" id="ARBA00022824"/>
    </source>
</evidence>
<accession>A0ABQ9GPE4</accession>